<name>A0ABZ2RNB5_9BACT</name>
<dbReference type="RefSeq" id="WP_205499563.1">
    <property type="nucleotide sequence ID" value="NZ_CP148066.1"/>
</dbReference>
<dbReference type="SMART" id="SM00475">
    <property type="entry name" value="53EXOc"/>
    <property type="match status" value="1"/>
</dbReference>
<dbReference type="CDD" id="cd09859">
    <property type="entry name" value="PIN_53EXO"/>
    <property type="match status" value="1"/>
</dbReference>
<keyword evidence="8" id="KW-1185">Reference proteome</keyword>
<dbReference type="SUPFAM" id="SSF88723">
    <property type="entry name" value="PIN domain-like"/>
    <property type="match status" value="1"/>
</dbReference>
<dbReference type="InterPro" id="IPR020046">
    <property type="entry name" value="5-3_exonucl_a-hlix_arch_N"/>
</dbReference>
<sequence>MNNQKILIIDGTYLVFKSYYGTLYSNQKLETSTGMKTNAIVGFFNTFFKLLRNYSPDSVYFCFDANAKTFRHDMYQDYKAQRAKAPEDFYIQLVQIKDLLQLLNIPMLEKPGYEADDIVATLTKKFQDDNYVLLFSADQDLNQLINNRVAILKPKNKNLFVLNQNNFYEVYGFHPHNVVDIKALMGDASDNFKGIKGVGPKTAIKLIEEFGSLESIFNNFEKLDKKYQQKFLEYKEEVLRNKYLAQLRYDVPLNQEDYLNKKLNIIIGSKAEKMLEELELKQIKSKLKEFEAN</sequence>
<evidence type="ECO:0000256" key="5">
    <source>
        <dbReference type="ARBA" id="ARBA00050026"/>
    </source>
</evidence>
<keyword evidence="2" id="KW-0378">Hydrolase</keyword>
<dbReference type="SUPFAM" id="SSF47807">
    <property type="entry name" value="5' to 3' exonuclease, C-terminal subdomain"/>
    <property type="match status" value="1"/>
</dbReference>
<gene>
    <name evidence="7" type="ORF">WG616_00345</name>
</gene>
<accession>A0ABZ2RNB5</accession>
<keyword evidence="3" id="KW-0238">DNA-binding</keyword>
<dbReference type="Proteomes" id="UP001460679">
    <property type="component" value="Chromosome"/>
</dbReference>
<proteinExistence type="predicted"/>
<evidence type="ECO:0000256" key="1">
    <source>
        <dbReference type="ARBA" id="ARBA00022722"/>
    </source>
</evidence>
<protein>
    <recommendedName>
        <fullName evidence="5">5'-3' exonuclease</fullName>
    </recommendedName>
</protein>
<evidence type="ECO:0000313" key="8">
    <source>
        <dbReference type="Proteomes" id="UP001460679"/>
    </source>
</evidence>
<evidence type="ECO:0000256" key="2">
    <source>
        <dbReference type="ARBA" id="ARBA00022801"/>
    </source>
</evidence>
<dbReference type="EMBL" id="CP148066">
    <property type="protein sequence ID" value="WXL28472.1"/>
    <property type="molecule type" value="Genomic_DNA"/>
</dbReference>
<dbReference type="InterPro" id="IPR002421">
    <property type="entry name" value="5-3_exonuclease"/>
</dbReference>
<dbReference type="InterPro" id="IPR020045">
    <property type="entry name" value="DNA_polI_H3TH"/>
</dbReference>
<evidence type="ECO:0000256" key="3">
    <source>
        <dbReference type="ARBA" id="ARBA00023125"/>
    </source>
</evidence>
<evidence type="ECO:0000259" key="6">
    <source>
        <dbReference type="SMART" id="SM00475"/>
    </source>
</evidence>
<dbReference type="Pfam" id="PF02739">
    <property type="entry name" value="5_3_exonuc_N"/>
    <property type="match status" value="1"/>
</dbReference>
<dbReference type="PANTHER" id="PTHR42646:SF2">
    <property type="entry name" value="5'-3' EXONUCLEASE FAMILY PROTEIN"/>
    <property type="match status" value="1"/>
</dbReference>
<dbReference type="GO" id="GO:0004527">
    <property type="term" value="F:exonuclease activity"/>
    <property type="evidence" value="ECO:0007669"/>
    <property type="project" value="UniProtKB-KW"/>
</dbReference>
<keyword evidence="7" id="KW-0269">Exonuclease</keyword>
<dbReference type="PANTHER" id="PTHR42646">
    <property type="entry name" value="FLAP ENDONUCLEASE XNI"/>
    <property type="match status" value="1"/>
</dbReference>
<evidence type="ECO:0000256" key="4">
    <source>
        <dbReference type="ARBA" id="ARBA00049957"/>
    </source>
</evidence>
<reference evidence="7" key="1">
    <citation type="submission" date="2024-03" db="EMBL/GenBank/DDBJ databases">
        <title>Complete genome sequence of Mycoplasma gypis type strain B1/T1.</title>
        <authorList>
            <person name="Spergser J."/>
        </authorList>
    </citation>
    <scope>NUCLEOTIDE SEQUENCE [LARGE SCALE GENOMIC DNA]</scope>
    <source>
        <strain evidence="7">B1/T1</strain>
    </source>
</reference>
<keyword evidence="1" id="KW-0540">Nuclease</keyword>
<dbReference type="Gene3D" id="3.40.50.1010">
    <property type="entry name" value="5'-nuclease"/>
    <property type="match status" value="1"/>
</dbReference>
<dbReference type="InterPro" id="IPR038969">
    <property type="entry name" value="FEN"/>
</dbReference>
<dbReference type="InterPro" id="IPR029060">
    <property type="entry name" value="PIN-like_dom_sf"/>
</dbReference>
<dbReference type="InterPro" id="IPR008918">
    <property type="entry name" value="HhH2"/>
</dbReference>
<feature type="domain" description="5'-3' exonuclease" evidence="6">
    <location>
        <begin position="4"/>
        <end position="261"/>
    </location>
</feature>
<dbReference type="CDD" id="cd09898">
    <property type="entry name" value="H3TH_53EXO"/>
    <property type="match status" value="1"/>
</dbReference>
<organism evidence="7 8">
    <name type="scientific">[Mycoplasma] gypis</name>
    <dbReference type="NCBI Taxonomy" id="92404"/>
    <lineage>
        <taxon>Bacteria</taxon>
        <taxon>Bacillati</taxon>
        <taxon>Mycoplasmatota</taxon>
        <taxon>Mycoplasmoidales</taxon>
        <taxon>Metamycoplasmataceae</taxon>
        <taxon>Metamycoplasma</taxon>
    </lineage>
</organism>
<dbReference type="Pfam" id="PF01367">
    <property type="entry name" value="5_3_exonuc"/>
    <property type="match status" value="1"/>
</dbReference>
<comment type="function">
    <text evidence="4">5'-3' exonuclease acting preferentially on double-stranded DNA.</text>
</comment>
<dbReference type="InterPro" id="IPR036279">
    <property type="entry name" value="5-3_exonuclease_C_sf"/>
</dbReference>
<dbReference type="Gene3D" id="1.10.150.20">
    <property type="entry name" value="5' to 3' exonuclease, C-terminal subdomain"/>
    <property type="match status" value="1"/>
</dbReference>
<dbReference type="SMART" id="SM00279">
    <property type="entry name" value="HhH2"/>
    <property type="match status" value="1"/>
</dbReference>
<evidence type="ECO:0000313" key="7">
    <source>
        <dbReference type="EMBL" id="WXL28472.1"/>
    </source>
</evidence>